<accession>M8BZU0</accession>
<reference evidence="1" key="1">
    <citation type="submission" date="2015-06" db="UniProtKB">
        <authorList>
            <consortium name="EnsemblPlants"/>
        </authorList>
    </citation>
    <scope>IDENTIFICATION</scope>
</reference>
<sequence length="96" mass="10491">MAWCCPCTRQICTGDLVALAPDWVGSETVTSARDSSWWLSRFGEVGWQPSSQAPVVAHTGCRVDVLGTDPGENLVFSRWSEPVMLKSLGVVAFMKM</sequence>
<evidence type="ECO:0000313" key="1">
    <source>
        <dbReference type="EnsemblPlants" id="EMT27494"/>
    </source>
</evidence>
<organism evidence="1">
    <name type="scientific">Aegilops tauschii</name>
    <name type="common">Tausch's goatgrass</name>
    <name type="synonym">Aegilops squarrosa</name>
    <dbReference type="NCBI Taxonomy" id="37682"/>
    <lineage>
        <taxon>Eukaryota</taxon>
        <taxon>Viridiplantae</taxon>
        <taxon>Streptophyta</taxon>
        <taxon>Embryophyta</taxon>
        <taxon>Tracheophyta</taxon>
        <taxon>Spermatophyta</taxon>
        <taxon>Magnoliopsida</taxon>
        <taxon>Liliopsida</taxon>
        <taxon>Poales</taxon>
        <taxon>Poaceae</taxon>
        <taxon>BOP clade</taxon>
        <taxon>Pooideae</taxon>
        <taxon>Triticodae</taxon>
        <taxon>Triticeae</taxon>
        <taxon>Triticinae</taxon>
        <taxon>Aegilops</taxon>
    </lineage>
</organism>
<dbReference type="EnsemblPlants" id="EMT27494">
    <property type="protein sequence ID" value="EMT27494"/>
    <property type="gene ID" value="F775_14905"/>
</dbReference>
<proteinExistence type="predicted"/>
<dbReference type="AlphaFoldDB" id="M8BZU0"/>
<protein>
    <submittedName>
        <fullName evidence="1">Uncharacterized protein</fullName>
    </submittedName>
</protein>
<name>M8BZU0_AEGTA</name>